<gene>
    <name evidence="1" type="ORF">V5J35_001254</name>
</gene>
<proteinExistence type="predicted"/>
<accession>A0ABV2SE77</accession>
<dbReference type="Proteomes" id="UP001549366">
    <property type="component" value="Unassembled WGS sequence"/>
</dbReference>
<evidence type="ECO:0008006" key="3">
    <source>
        <dbReference type="Google" id="ProtNLM"/>
    </source>
</evidence>
<dbReference type="EMBL" id="JBEWTB010000002">
    <property type="protein sequence ID" value="MET4756062.1"/>
    <property type="molecule type" value="Genomic_DNA"/>
</dbReference>
<protein>
    <recommendedName>
        <fullName evidence="3">SWIM-type domain-containing protein</fullName>
    </recommendedName>
</protein>
<name>A0ABV2SE77_9GAMM</name>
<organism evidence="1 2">
    <name type="scientific">Endozoicomonas lisbonensis</name>
    <dbReference type="NCBI Taxonomy" id="3120522"/>
    <lineage>
        <taxon>Bacteria</taxon>
        <taxon>Pseudomonadati</taxon>
        <taxon>Pseudomonadota</taxon>
        <taxon>Gammaproteobacteria</taxon>
        <taxon>Oceanospirillales</taxon>
        <taxon>Endozoicomonadaceae</taxon>
        <taxon>Endozoicomonas</taxon>
    </lineage>
</organism>
<comment type="caution">
    <text evidence="1">The sequence shown here is derived from an EMBL/GenBank/DDBJ whole genome shotgun (WGS) entry which is preliminary data.</text>
</comment>
<evidence type="ECO:0000313" key="2">
    <source>
        <dbReference type="Proteomes" id="UP001549366"/>
    </source>
</evidence>
<sequence length="222" mass="24593">MENYFSGLNPIDAVDAAGAAAQGYTPLPDIDPELLNYYESHKASLLEQLKQEVVKRTAKHVAMQGLRLLTGNLSETVAKVPAVMSTTRHLACLRLLLETENYECVCRDGEGQNCKNIIRYVINQKSKKLVRTGVDMVPGLSPIQSAGSKARAAYKFVRGTLGQARGYMAYDLHKKMKTCSLAQATAAEMLGSVYLPQCWIKAFTVRDWDEGWKVLEEKMAST</sequence>
<reference evidence="1 2" key="1">
    <citation type="submission" date="2024-06" db="EMBL/GenBank/DDBJ databases">
        <title>Genomic Encyclopedia of Type Strains, Phase V (KMG-V): Genome sequencing to study the core and pangenomes of soil and plant-associated prokaryotes.</title>
        <authorList>
            <person name="Whitman W."/>
        </authorList>
    </citation>
    <scope>NUCLEOTIDE SEQUENCE [LARGE SCALE GENOMIC DNA]</scope>
    <source>
        <strain evidence="1 2">NE40</strain>
    </source>
</reference>
<dbReference type="RefSeq" id="WP_354010424.1">
    <property type="nucleotide sequence ID" value="NZ_JBEWTA010000001.1"/>
</dbReference>
<keyword evidence="2" id="KW-1185">Reference proteome</keyword>
<evidence type="ECO:0000313" key="1">
    <source>
        <dbReference type="EMBL" id="MET4756062.1"/>
    </source>
</evidence>